<feature type="chain" id="PRO_5035308466" evidence="1">
    <location>
        <begin position="22"/>
        <end position="108"/>
    </location>
</feature>
<dbReference type="AlphaFoldDB" id="A0A8J7K9S5"/>
<name>A0A8J7K9S5_9GAMM</name>
<accession>A0A8J7K9S5</accession>
<organism evidence="2 3">
    <name type="scientific">Pontibacterium sinense</name>
    <dbReference type="NCBI Taxonomy" id="2781979"/>
    <lineage>
        <taxon>Bacteria</taxon>
        <taxon>Pseudomonadati</taxon>
        <taxon>Pseudomonadota</taxon>
        <taxon>Gammaproteobacteria</taxon>
        <taxon>Oceanospirillales</taxon>
        <taxon>Oceanospirillaceae</taxon>
        <taxon>Pontibacterium</taxon>
    </lineage>
</organism>
<evidence type="ECO:0000313" key="3">
    <source>
        <dbReference type="Proteomes" id="UP000640333"/>
    </source>
</evidence>
<reference evidence="2" key="1">
    <citation type="submission" date="2020-10" db="EMBL/GenBank/DDBJ databases">
        <title>Bacterium isolated from coastal waters sediment.</title>
        <authorList>
            <person name="Chen R.-J."/>
            <person name="Lu D.-C."/>
            <person name="Zhu K.-L."/>
            <person name="Du Z.-J."/>
        </authorList>
    </citation>
    <scope>NUCLEOTIDE SEQUENCE</scope>
    <source>
        <strain evidence="2">N1Y112</strain>
    </source>
</reference>
<dbReference type="Proteomes" id="UP000640333">
    <property type="component" value="Unassembled WGS sequence"/>
</dbReference>
<feature type="signal peptide" evidence="1">
    <location>
        <begin position="1"/>
        <end position="21"/>
    </location>
</feature>
<evidence type="ECO:0000256" key="1">
    <source>
        <dbReference type="SAM" id="SignalP"/>
    </source>
</evidence>
<dbReference type="EMBL" id="JADEYS010000006">
    <property type="protein sequence ID" value="MBE9397126.1"/>
    <property type="molecule type" value="Genomic_DNA"/>
</dbReference>
<protein>
    <submittedName>
        <fullName evidence="2">Uncharacterized protein</fullName>
    </submittedName>
</protein>
<evidence type="ECO:0000313" key="2">
    <source>
        <dbReference type="EMBL" id="MBE9397126.1"/>
    </source>
</evidence>
<gene>
    <name evidence="2" type="ORF">IOQ59_07610</name>
</gene>
<comment type="caution">
    <text evidence="2">The sequence shown here is derived from an EMBL/GenBank/DDBJ whole genome shotgun (WGS) entry which is preliminary data.</text>
</comment>
<keyword evidence="3" id="KW-1185">Reference proteome</keyword>
<proteinExistence type="predicted"/>
<sequence length="108" mass="11927">MKSLLPILFTLSLCLSSAVHAETQYEVIDGTYSACETEVQYRQLLSWSLYGVGQKPEQGCAKAPAKAKAIIIECPESDIILCRFRLTPADGSPSYEVWASKVMLKEIP</sequence>
<dbReference type="RefSeq" id="WP_193952677.1">
    <property type="nucleotide sequence ID" value="NZ_JADEYS010000006.1"/>
</dbReference>
<keyword evidence="1" id="KW-0732">Signal</keyword>